<accession>A0A7W7SQA2</accession>
<protein>
    <submittedName>
        <fullName evidence="2">Nitrate/nitrite transporter NarK</fullName>
    </submittedName>
</protein>
<proteinExistence type="predicted"/>
<dbReference type="RefSeq" id="WP_184534975.1">
    <property type="nucleotide sequence ID" value="NZ_JACHJW010000001.1"/>
</dbReference>
<feature type="transmembrane region" description="Helical" evidence="1">
    <location>
        <begin position="16"/>
        <end position="40"/>
    </location>
</feature>
<gene>
    <name evidence="2" type="ORF">FHR38_002696</name>
</gene>
<keyword evidence="1" id="KW-0472">Membrane</keyword>
<dbReference type="Proteomes" id="UP000578819">
    <property type="component" value="Unassembled WGS sequence"/>
</dbReference>
<evidence type="ECO:0000313" key="2">
    <source>
        <dbReference type="EMBL" id="MBB4958963.1"/>
    </source>
</evidence>
<reference evidence="2 3" key="1">
    <citation type="submission" date="2020-08" db="EMBL/GenBank/DDBJ databases">
        <title>Sequencing the genomes of 1000 actinobacteria strains.</title>
        <authorList>
            <person name="Klenk H.-P."/>
        </authorList>
    </citation>
    <scope>NUCLEOTIDE SEQUENCE [LARGE SCALE GENOMIC DNA]</scope>
    <source>
        <strain evidence="2 3">DSM 45886</strain>
    </source>
</reference>
<comment type="caution">
    <text evidence="2">The sequence shown here is derived from an EMBL/GenBank/DDBJ whole genome shotgun (WGS) entry which is preliminary data.</text>
</comment>
<dbReference type="AlphaFoldDB" id="A0A7W7SQA2"/>
<organism evidence="2 3">
    <name type="scientific">Micromonospora polyrhachis</name>
    <dbReference type="NCBI Taxonomy" id="1282883"/>
    <lineage>
        <taxon>Bacteria</taxon>
        <taxon>Bacillati</taxon>
        <taxon>Actinomycetota</taxon>
        <taxon>Actinomycetes</taxon>
        <taxon>Micromonosporales</taxon>
        <taxon>Micromonosporaceae</taxon>
        <taxon>Micromonospora</taxon>
    </lineage>
</organism>
<dbReference type="EMBL" id="JACHJW010000001">
    <property type="protein sequence ID" value="MBB4958963.1"/>
    <property type="molecule type" value="Genomic_DNA"/>
</dbReference>
<name>A0A7W7SQA2_9ACTN</name>
<evidence type="ECO:0000256" key="1">
    <source>
        <dbReference type="SAM" id="Phobius"/>
    </source>
</evidence>
<keyword evidence="1" id="KW-0812">Transmembrane</keyword>
<keyword evidence="1" id="KW-1133">Transmembrane helix</keyword>
<evidence type="ECO:0000313" key="3">
    <source>
        <dbReference type="Proteomes" id="UP000578819"/>
    </source>
</evidence>
<sequence>MSHNLPASGSEPAEPLVTVGTITAGVTALLALLVAFAVPISDTQQTAILGVVAVIAPLVVAAVGRRRVYSPATVNRLIHVSRNRL</sequence>
<feature type="transmembrane region" description="Helical" evidence="1">
    <location>
        <begin position="46"/>
        <end position="64"/>
    </location>
</feature>
<keyword evidence="3" id="KW-1185">Reference proteome</keyword>